<gene>
    <name evidence="1" type="ORF">F6X38_06930</name>
</gene>
<dbReference type="Proteomes" id="UP000432089">
    <property type="component" value="Unassembled WGS sequence"/>
</dbReference>
<sequence>MATLTITVPDPTKDWIEARAKAQGFPTIDAYLGDLLERERADDTAEDWPDQPELTIEDLRRIVEESRASGIGNRSMADIISEGNSIAKARGFFRE</sequence>
<comment type="caution">
    <text evidence="1">The sequence shown here is derived from an EMBL/GenBank/DDBJ whole genome shotgun (WGS) entry which is preliminary data.</text>
</comment>
<organism evidence="1 2">
    <name type="scientific">Plantimonas leprariae</name>
    <dbReference type="NCBI Taxonomy" id="2615207"/>
    <lineage>
        <taxon>Bacteria</taxon>
        <taxon>Pseudomonadati</taxon>
        <taxon>Pseudomonadota</taxon>
        <taxon>Alphaproteobacteria</taxon>
        <taxon>Hyphomicrobiales</taxon>
        <taxon>Aurantimonadaceae</taxon>
        <taxon>Plantimonas</taxon>
    </lineage>
</organism>
<accession>A0A7V7TXD3</accession>
<reference evidence="1 2" key="1">
    <citation type="submission" date="2019-09" db="EMBL/GenBank/DDBJ databases">
        <title>YIM 132180 draft genome.</title>
        <authorList>
            <person name="Zhang K."/>
        </authorList>
    </citation>
    <scope>NUCLEOTIDE SEQUENCE [LARGE SCALE GENOMIC DNA]</scope>
    <source>
        <strain evidence="1 2">YIM 132180</strain>
    </source>
</reference>
<dbReference type="RefSeq" id="WP_150968884.1">
    <property type="nucleotide sequence ID" value="NZ_VZDO01000004.1"/>
</dbReference>
<name>A0A7V7TXD3_9HYPH</name>
<evidence type="ECO:0000313" key="2">
    <source>
        <dbReference type="Proteomes" id="UP000432089"/>
    </source>
</evidence>
<dbReference type="AlphaFoldDB" id="A0A7V7TXD3"/>
<keyword evidence="2" id="KW-1185">Reference proteome</keyword>
<dbReference type="EMBL" id="VZDO01000004">
    <property type="protein sequence ID" value="KAB0680732.1"/>
    <property type="molecule type" value="Genomic_DNA"/>
</dbReference>
<protein>
    <submittedName>
        <fullName evidence="1">Type II toxin-antitoxin system ParD family antitoxin</fullName>
    </submittedName>
</protein>
<evidence type="ECO:0000313" key="1">
    <source>
        <dbReference type="EMBL" id="KAB0680732.1"/>
    </source>
</evidence>
<proteinExistence type="predicted"/>